<sequence length="928" mass="105968">MVPYSQAAEDVKQRLRPFGIFFEKSLKDLIRGIRSHNDSPENLDKFLQQVLSECRDEVNSLDLNMKTNAILKMTYLEMYGFDMSWANFHILEVMSSSKIQQKRVGYLAASQSFYKDSDILMLATNLMRKDLKYAGGNDTVKVGIALSGLSTIITPSLAANICDDLFTMLTSTKPYIRKKAVTALFKVFLEYPEALRDNFDKLTAILEDDDTSVLSAVVSVICELSKKNPEPFISLSPLLYQLLITIDNNWIIIRLLKLFTNLSKFEEKLRPKLLPKILELMDSTSATSVLYESMNCIIKGNMLEYDDYDTALQCLERLSTFCESQDPNLRYISCGLFYKIGKINTDFISRYDKLVIRLVSDIDVSIRSKAIELLKGVVDDDNIKDVVTSLVEQLVDGNETSENMELETPFIDKLNVSPIYFPEEYKIKIVNTIIDICSMDNYNNISNFEWYNAVLVDLAVLCQDIADETLGIRIGLQFRDIMVRIPDLRSATISTVISVISNEDVSSQLPSVLKYCYWIVGEYSNYIDNGNDLITLLMEKEHPDQETKHILVTAFMKIFSNWSNSGHVEITTVKETLDRLMTYLEPLSFSNDFELQERSVEALEFLRLCSEALEDQQDELPVLLTEVLPSFYNRYELKPIAMGTQEALQQNIEIDLETPFLKDEDLKLLLEEEQYNVTSDNCSIISTDSVMSNQGKYIGYSYQDNGIDRGEAESLQESRNEGIKKMELEIDEDKKLNPYYLNDEPESGLSPKLKNNLLGEQITSPRQNKVSIDIRTFDQTKFGLEMKKTRGKKKKNKVKVLPDEIILESPGTPSMDKHSIKSPRIGRPSDSERKISLQSKSRLESFDFSQPSTPQTPSGAFENGNEDLEELRKKFAEQNFDVGINDNGNYSDEEVVVIRKSKKKKSSSKKKSKQEETPMLDKQKEEVN</sequence>
<dbReference type="RefSeq" id="XP_001647267.1">
    <property type="nucleotide sequence ID" value="XM_001647217.1"/>
</dbReference>
<keyword evidence="4 9" id="KW-0813">Transport</keyword>
<reference evidence="12 13" key="1">
    <citation type="journal article" date="2007" name="Proc. Natl. Acad. Sci. U.S.A.">
        <title>Independent sorting-out of thousands of duplicated gene pairs in two yeast species descended from a whole-genome duplication.</title>
        <authorList>
            <person name="Scannell D.R."/>
            <person name="Frank A.C."/>
            <person name="Conant G.C."/>
            <person name="Byrne K.P."/>
            <person name="Woolfit M."/>
            <person name="Wolfe K.H."/>
        </authorList>
    </citation>
    <scope>NUCLEOTIDE SEQUENCE [LARGE SCALE GENOMIC DNA]</scope>
    <source>
        <strain evidence="13">ATCC 22028 / DSM 70294 / BCRC 21397 / CBS 2163 / NBRC 10782 / NRRL Y-8283 / UCD 57-17</strain>
    </source>
</reference>
<keyword evidence="5" id="KW-0677">Repeat</keyword>
<dbReference type="GO" id="GO:0006623">
    <property type="term" value="P:protein targeting to vacuole"/>
    <property type="evidence" value="ECO:0007669"/>
    <property type="project" value="EnsemblFungi"/>
</dbReference>
<evidence type="ECO:0000256" key="9">
    <source>
        <dbReference type="PIRNR" id="PIRNR037092"/>
    </source>
</evidence>
<dbReference type="Proteomes" id="UP000000267">
    <property type="component" value="Unassembled WGS sequence"/>
</dbReference>
<dbReference type="GO" id="GO:0010008">
    <property type="term" value="C:endosome membrane"/>
    <property type="evidence" value="ECO:0007669"/>
    <property type="project" value="TreeGrafter"/>
</dbReference>
<evidence type="ECO:0000313" key="12">
    <source>
        <dbReference type="EMBL" id="EDO19409.1"/>
    </source>
</evidence>
<dbReference type="InterPro" id="IPR002553">
    <property type="entry name" value="Clathrin/coatomer_adapt-like_N"/>
</dbReference>
<feature type="compositionally biased region" description="Basic and acidic residues" evidence="10">
    <location>
        <begin position="913"/>
        <end position="928"/>
    </location>
</feature>
<dbReference type="GO" id="GO:0006896">
    <property type="term" value="P:Golgi to vacuole transport"/>
    <property type="evidence" value="ECO:0007669"/>
    <property type="project" value="EnsemblFungi"/>
</dbReference>
<keyword evidence="8" id="KW-0968">Cytoplasmic vesicle</keyword>
<comment type="subunit">
    <text evidence="9">Adaptor protein complex 3 (AP-3) is a heterotetramer.</text>
</comment>
<keyword evidence="6 9" id="KW-0653">Protein transport</keyword>
<comment type="similarity">
    <text evidence="2 9">Belongs to the adaptor complexes large subunit family.</text>
</comment>
<feature type="compositionally biased region" description="Basic residues" evidence="10">
    <location>
        <begin position="899"/>
        <end position="912"/>
    </location>
</feature>
<proteinExistence type="inferred from homology"/>
<feature type="region of interest" description="Disordered" evidence="10">
    <location>
        <begin position="880"/>
        <end position="928"/>
    </location>
</feature>
<evidence type="ECO:0000256" key="2">
    <source>
        <dbReference type="ARBA" id="ARBA00006613"/>
    </source>
</evidence>
<evidence type="ECO:0000259" key="11">
    <source>
        <dbReference type="Pfam" id="PF01602"/>
    </source>
</evidence>
<dbReference type="eggNOG" id="KOG1059">
    <property type="taxonomic scope" value="Eukaryota"/>
</dbReference>
<comment type="function">
    <text evidence="9">Part of the AP-3 complex, an adaptor-related complex which is not clathrin-associated. The complex is associated with the Golgi region as well as more peripheral structures. It facilitates the budding of vesicles from the Golgi membrane.</text>
</comment>
<dbReference type="FunCoup" id="A7TE87">
    <property type="interactions" value="655"/>
</dbReference>
<dbReference type="FunFam" id="1.25.10.10:FF:000251">
    <property type="entry name" value="AP-3 complex subunit delta"/>
    <property type="match status" value="1"/>
</dbReference>
<accession>A7TE87</accession>
<feature type="domain" description="Clathrin/coatomer adaptor adaptin-like N-terminal" evidence="11">
    <location>
        <begin position="45"/>
        <end position="607"/>
    </location>
</feature>
<protein>
    <recommendedName>
        <fullName evidence="3 9">AP-3 complex subunit delta</fullName>
    </recommendedName>
</protein>
<dbReference type="Pfam" id="PF01602">
    <property type="entry name" value="Adaptin_N"/>
    <property type="match status" value="1"/>
</dbReference>
<feature type="compositionally biased region" description="Basic and acidic residues" evidence="10">
    <location>
        <begin position="827"/>
        <end position="845"/>
    </location>
</feature>
<dbReference type="SUPFAM" id="SSF48371">
    <property type="entry name" value="ARM repeat"/>
    <property type="match status" value="1"/>
</dbReference>
<dbReference type="InParanoid" id="A7TE87"/>
<dbReference type="OrthoDB" id="10264595at2759"/>
<organism evidence="13">
    <name type="scientific">Vanderwaltozyma polyspora (strain ATCC 22028 / DSM 70294 / BCRC 21397 / CBS 2163 / NBRC 10782 / NRRL Y-8283 / UCD 57-17)</name>
    <name type="common">Kluyveromyces polysporus</name>
    <dbReference type="NCBI Taxonomy" id="436907"/>
    <lineage>
        <taxon>Eukaryota</taxon>
        <taxon>Fungi</taxon>
        <taxon>Dikarya</taxon>
        <taxon>Ascomycota</taxon>
        <taxon>Saccharomycotina</taxon>
        <taxon>Saccharomycetes</taxon>
        <taxon>Saccharomycetales</taxon>
        <taxon>Saccharomycetaceae</taxon>
        <taxon>Vanderwaltozyma</taxon>
    </lineage>
</organism>
<feature type="compositionally biased region" description="Polar residues" evidence="10">
    <location>
        <begin position="847"/>
        <end position="858"/>
    </location>
</feature>
<dbReference type="GO" id="GO:0030123">
    <property type="term" value="C:AP-3 adaptor complex"/>
    <property type="evidence" value="ECO:0007669"/>
    <property type="project" value="EnsemblFungi"/>
</dbReference>
<dbReference type="STRING" id="436907.A7TE87"/>
<dbReference type="Gene3D" id="1.25.10.10">
    <property type="entry name" value="Leucine-rich Repeat Variant"/>
    <property type="match status" value="1"/>
</dbReference>
<dbReference type="KEGG" id="vpo:Kpol_1002p56"/>
<dbReference type="InterPro" id="IPR017105">
    <property type="entry name" value="AP3_complex_dsu"/>
</dbReference>
<evidence type="ECO:0000256" key="5">
    <source>
        <dbReference type="ARBA" id="ARBA00022737"/>
    </source>
</evidence>
<dbReference type="GO" id="GO:0030665">
    <property type="term" value="C:clathrin-coated vesicle membrane"/>
    <property type="evidence" value="ECO:0007669"/>
    <property type="project" value="UniProtKB-SubCell"/>
</dbReference>
<evidence type="ECO:0000256" key="7">
    <source>
        <dbReference type="ARBA" id="ARBA00023136"/>
    </source>
</evidence>
<dbReference type="PIRSF" id="PIRSF037092">
    <property type="entry name" value="AP3_complex_delta"/>
    <property type="match status" value="1"/>
</dbReference>
<dbReference type="PhylomeDB" id="A7TE87"/>
<dbReference type="GO" id="GO:0005794">
    <property type="term" value="C:Golgi apparatus"/>
    <property type="evidence" value="ECO:0007669"/>
    <property type="project" value="UniProtKB-SubCell"/>
</dbReference>
<evidence type="ECO:0000256" key="6">
    <source>
        <dbReference type="ARBA" id="ARBA00022927"/>
    </source>
</evidence>
<dbReference type="PANTHER" id="PTHR22781">
    <property type="entry name" value="DELTA ADAPTIN-RELATED"/>
    <property type="match status" value="1"/>
</dbReference>
<keyword evidence="13" id="KW-1185">Reference proteome</keyword>
<keyword evidence="7" id="KW-0472">Membrane</keyword>
<evidence type="ECO:0000256" key="1">
    <source>
        <dbReference type="ARBA" id="ARBA00004145"/>
    </source>
</evidence>
<dbReference type="EMBL" id="DS480379">
    <property type="protein sequence ID" value="EDO19409.1"/>
    <property type="molecule type" value="Genomic_DNA"/>
</dbReference>
<feature type="region of interest" description="Disordered" evidence="10">
    <location>
        <begin position="807"/>
        <end position="866"/>
    </location>
</feature>
<evidence type="ECO:0000313" key="13">
    <source>
        <dbReference type="Proteomes" id="UP000000267"/>
    </source>
</evidence>
<name>A7TE87_VANPO</name>
<evidence type="ECO:0000256" key="8">
    <source>
        <dbReference type="ARBA" id="ARBA00023329"/>
    </source>
</evidence>
<dbReference type="InterPro" id="IPR016024">
    <property type="entry name" value="ARM-type_fold"/>
</dbReference>
<comment type="subcellular location">
    <subcellularLocation>
        <location evidence="1">Cytoplasmic vesicle</location>
        <location evidence="1">Clathrin-coated vesicle membrane</location>
        <topology evidence="1">Peripheral membrane protein</topology>
        <orientation evidence="1">Cytoplasmic side</orientation>
    </subcellularLocation>
    <subcellularLocation>
        <location evidence="9">Golgi apparatus</location>
    </subcellularLocation>
</comment>
<dbReference type="PANTHER" id="PTHR22781:SF12">
    <property type="entry name" value="AP-3 COMPLEX SUBUNIT DELTA-1"/>
    <property type="match status" value="1"/>
</dbReference>
<gene>
    <name evidence="12" type="ORF">Kpol_1002p56</name>
</gene>
<dbReference type="OMA" id="CIHTIII"/>
<evidence type="ECO:0000256" key="4">
    <source>
        <dbReference type="ARBA" id="ARBA00022448"/>
    </source>
</evidence>
<evidence type="ECO:0000256" key="10">
    <source>
        <dbReference type="SAM" id="MobiDB-lite"/>
    </source>
</evidence>
<evidence type="ECO:0000256" key="3">
    <source>
        <dbReference type="ARBA" id="ARBA00015717"/>
    </source>
</evidence>
<keyword evidence="9" id="KW-0333">Golgi apparatus</keyword>
<dbReference type="GeneID" id="5547759"/>
<dbReference type="InterPro" id="IPR011989">
    <property type="entry name" value="ARM-like"/>
</dbReference>
<dbReference type="HOGENOM" id="CLU_001908_1_1_1"/>
<dbReference type="AlphaFoldDB" id="A7TE87"/>